<dbReference type="AlphaFoldDB" id="A0A0C9ZF07"/>
<evidence type="ECO:0000313" key="3">
    <source>
        <dbReference type="Proteomes" id="UP000054018"/>
    </source>
</evidence>
<evidence type="ECO:0000256" key="1">
    <source>
        <dbReference type="SAM" id="MobiDB-lite"/>
    </source>
</evidence>
<gene>
    <name evidence="2" type="ORF">PISMIDRAFT_681739</name>
</gene>
<evidence type="ECO:0000313" key="2">
    <source>
        <dbReference type="EMBL" id="KIK21027.1"/>
    </source>
</evidence>
<dbReference type="Proteomes" id="UP000054018">
    <property type="component" value="Unassembled WGS sequence"/>
</dbReference>
<feature type="compositionally biased region" description="Polar residues" evidence="1">
    <location>
        <begin position="1"/>
        <end position="10"/>
    </location>
</feature>
<feature type="compositionally biased region" description="Low complexity" evidence="1">
    <location>
        <begin position="85"/>
        <end position="102"/>
    </location>
</feature>
<reference evidence="2 3" key="1">
    <citation type="submission" date="2014-04" db="EMBL/GenBank/DDBJ databases">
        <authorList>
            <consortium name="DOE Joint Genome Institute"/>
            <person name="Kuo A."/>
            <person name="Kohler A."/>
            <person name="Costa M.D."/>
            <person name="Nagy L.G."/>
            <person name="Floudas D."/>
            <person name="Copeland A."/>
            <person name="Barry K.W."/>
            <person name="Cichocki N."/>
            <person name="Veneault-Fourrey C."/>
            <person name="LaButti K."/>
            <person name="Lindquist E.A."/>
            <person name="Lipzen A."/>
            <person name="Lundell T."/>
            <person name="Morin E."/>
            <person name="Murat C."/>
            <person name="Sun H."/>
            <person name="Tunlid A."/>
            <person name="Henrissat B."/>
            <person name="Grigoriev I.V."/>
            <person name="Hibbett D.S."/>
            <person name="Martin F."/>
            <person name="Nordberg H.P."/>
            <person name="Cantor M.N."/>
            <person name="Hua S.X."/>
        </authorList>
    </citation>
    <scope>NUCLEOTIDE SEQUENCE [LARGE SCALE GENOMIC DNA]</scope>
    <source>
        <strain evidence="2 3">441</strain>
    </source>
</reference>
<keyword evidence="3" id="KW-1185">Reference proteome</keyword>
<feature type="region of interest" description="Disordered" evidence="1">
    <location>
        <begin position="1"/>
        <end position="22"/>
    </location>
</feature>
<proteinExistence type="predicted"/>
<protein>
    <submittedName>
        <fullName evidence="2">Uncharacterized protein</fullName>
    </submittedName>
</protein>
<feature type="compositionally biased region" description="Low complexity" evidence="1">
    <location>
        <begin position="158"/>
        <end position="168"/>
    </location>
</feature>
<name>A0A0C9ZF07_9AGAM</name>
<reference evidence="3" key="2">
    <citation type="submission" date="2015-01" db="EMBL/GenBank/DDBJ databases">
        <title>Evolutionary Origins and Diversification of the Mycorrhizal Mutualists.</title>
        <authorList>
            <consortium name="DOE Joint Genome Institute"/>
            <consortium name="Mycorrhizal Genomics Consortium"/>
            <person name="Kohler A."/>
            <person name="Kuo A."/>
            <person name="Nagy L.G."/>
            <person name="Floudas D."/>
            <person name="Copeland A."/>
            <person name="Barry K.W."/>
            <person name="Cichocki N."/>
            <person name="Veneault-Fourrey C."/>
            <person name="LaButti K."/>
            <person name="Lindquist E.A."/>
            <person name="Lipzen A."/>
            <person name="Lundell T."/>
            <person name="Morin E."/>
            <person name="Murat C."/>
            <person name="Riley R."/>
            <person name="Ohm R."/>
            <person name="Sun H."/>
            <person name="Tunlid A."/>
            <person name="Henrissat B."/>
            <person name="Grigoriev I.V."/>
            <person name="Hibbett D.S."/>
            <person name="Martin F."/>
        </authorList>
    </citation>
    <scope>NUCLEOTIDE SEQUENCE [LARGE SCALE GENOMIC DNA]</scope>
    <source>
        <strain evidence="3">441</strain>
    </source>
</reference>
<dbReference type="OrthoDB" id="3215907at2759"/>
<accession>A0A0C9ZF07</accession>
<feature type="region of interest" description="Disordered" evidence="1">
    <location>
        <begin position="151"/>
        <end position="176"/>
    </location>
</feature>
<feature type="region of interest" description="Disordered" evidence="1">
    <location>
        <begin position="79"/>
        <end position="102"/>
    </location>
</feature>
<feature type="region of interest" description="Disordered" evidence="1">
    <location>
        <begin position="204"/>
        <end position="233"/>
    </location>
</feature>
<sequence length="280" mass="30371">MSSAAVSTLTYPIPPPTTNTLDSHQRARLIRSTRKLESLLGTTPFLLEDDTPLPPIADSKKCTPRALKRQGSIFNSRRPDLSYVASHKPPSSAASSMSSLLSFGSDSASGKRSLELPLSGAPCKLTRQLSDKPRPLYLRLNVVPISPTDTRFNPVPSSPTTCSSAGSSDLATSPCSPAVSIPDAVETRRRRVAKLSRHLGENIPPELIPTPAAYPVRRSSQTQSPKKRSASVSCAIPKDVPFAPVEVLPSKSGWSQDWVGQWNRSDIQEVQKELRNLKAR</sequence>
<organism evidence="2 3">
    <name type="scientific">Pisolithus microcarpus 441</name>
    <dbReference type="NCBI Taxonomy" id="765257"/>
    <lineage>
        <taxon>Eukaryota</taxon>
        <taxon>Fungi</taxon>
        <taxon>Dikarya</taxon>
        <taxon>Basidiomycota</taxon>
        <taxon>Agaricomycotina</taxon>
        <taxon>Agaricomycetes</taxon>
        <taxon>Agaricomycetidae</taxon>
        <taxon>Boletales</taxon>
        <taxon>Sclerodermatineae</taxon>
        <taxon>Pisolithaceae</taxon>
        <taxon>Pisolithus</taxon>
    </lineage>
</organism>
<dbReference type="HOGENOM" id="CLU_057550_0_0_1"/>
<dbReference type="EMBL" id="KN833756">
    <property type="protein sequence ID" value="KIK21027.1"/>
    <property type="molecule type" value="Genomic_DNA"/>
</dbReference>